<evidence type="ECO:0000313" key="2">
    <source>
        <dbReference type="Proteomes" id="UP000499080"/>
    </source>
</evidence>
<dbReference type="EMBL" id="BGPR01023676">
    <property type="protein sequence ID" value="GBN91036.1"/>
    <property type="molecule type" value="Genomic_DNA"/>
</dbReference>
<dbReference type="AlphaFoldDB" id="A0A4Y2SUL6"/>
<comment type="caution">
    <text evidence="1">The sequence shown here is derived from an EMBL/GenBank/DDBJ whole genome shotgun (WGS) entry which is preliminary data.</text>
</comment>
<gene>
    <name evidence="1" type="primary">Gld_22</name>
    <name evidence="1" type="ORF">AVEN_71210_1</name>
</gene>
<proteinExistence type="predicted"/>
<accession>A0A4Y2SUL6</accession>
<dbReference type="Proteomes" id="UP000499080">
    <property type="component" value="Unassembled WGS sequence"/>
</dbReference>
<organism evidence="1 2">
    <name type="scientific">Araneus ventricosus</name>
    <name type="common">Orbweaver spider</name>
    <name type="synonym">Epeira ventricosa</name>
    <dbReference type="NCBI Taxonomy" id="182803"/>
    <lineage>
        <taxon>Eukaryota</taxon>
        <taxon>Metazoa</taxon>
        <taxon>Ecdysozoa</taxon>
        <taxon>Arthropoda</taxon>
        <taxon>Chelicerata</taxon>
        <taxon>Arachnida</taxon>
        <taxon>Araneae</taxon>
        <taxon>Araneomorphae</taxon>
        <taxon>Entelegynae</taxon>
        <taxon>Araneoidea</taxon>
        <taxon>Araneidae</taxon>
        <taxon>Araneus</taxon>
    </lineage>
</organism>
<sequence length="53" mass="5941">GPLTVMKPRYTAEVKGPLEEAAEELGYEIVDSNGAYQTGKYTKLFSLYDHVFL</sequence>
<evidence type="ECO:0000313" key="1">
    <source>
        <dbReference type="EMBL" id="GBN91036.1"/>
    </source>
</evidence>
<reference evidence="1 2" key="1">
    <citation type="journal article" date="2019" name="Sci. Rep.">
        <title>Orb-weaving spider Araneus ventricosus genome elucidates the spidroin gene catalogue.</title>
        <authorList>
            <person name="Kono N."/>
            <person name="Nakamura H."/>
            <person name="Ohtoshi R."/>
            <person name="Moran D.A.P."/>
            <person name="Shinohara A."/>
            <person name="Yoshida Y."/>
            <person name="Fujiwara M."/>
            <person name="Mori M."/>
            <person name="Tomita M."/>
            <person name="Arakawa K."/>
        </authorList>
    </citation>
    <scope>NUCLEOTIDE SEQUENCE [LARGE SCALE GENOMIC DNA]</scope>
</reference>
<name>A0A4Y2SUL6_ARAVE</name>
<protein>
    <submittedName>
        <fullName evidence="1">Glucose dehydrogenase [FAD, quinone]</fullName>
    </submittedName>
</protein>
<feature type="non-terminal residue" evidence="1">
    <location>
        <position position="1"/>
    </location>
</feature>
<keyword evidence="2" id="KW-1185">Reference proteome</keyword>